<feature type="domain" description="Laminin N-terminal" evidence="3">
    <location>
        <begin position="16"/>
        <end position="168"/>
    </location>
</feature>
<reference evidence="4 5" key="2">
    <citation type="submission" date="2018-11" db="EMBL/GenBank/DDBJ databases">
        <authorList>
            <consortium name="Pathogen Informatics"/>
        </authorList>
    </citation>
    <scope>NUCLEOTIDE SEQUENCE [LARGE SCALE GENOMIC DNA]</scope>
</reference>
<protein>
    <submittedName>
        <fullName evidence="6">Laminin N-terminal domain-containing protein</fullName>
    </submittedName>
</protein>
<dbReference type="Pfam" id="PF00055">
    <property type="entry name" value="Laminin_N"/>
    <property type="match status" value="1"/>
</dbReference>
<dbReference type="GO" id="GO:0009888">
    <property type="term" value="P:tissue development"/>
    <property type="evidence" value="ECO:0007669"/>
    <property type="project" value="TreeGrafter"/>
</dbReference>
<evidence type="ECO:0000313" key="4">
    <source>
        <dbReference type="EMBL" id="VDP04556.1"/>
    </source>
</evidence>
<dbReference type="PANTHER" id="PTHR10574:SF435">
    <property type="entry name" value="LAMININ SUBUNIT GAMMA-1"/>
    <property type="match status" value="1"/>
</dbReference>
<dbReference type="Gene3D" id="2.60.120.260">
    <property type="entry name" value="Galactose-binding domain-like"/>
    <property type="match status" value="1"/>
</dbReference>
<reference evidence="6" key="1">
    <citation type="submission" date="2016-06" db="UniProtKB">
        <authorList>
            <consortium name="WormBaseParasite"/>
        </authorList>
    </citation>
    <scope>IDENTIFICATION</scope>
</reference>
<evidence type="ECO:0000313" key="5">
    <source>
        <dbReference type="Proteomes" id="UP000270296"/>
    </source>
</evidence>
<keyword evidence="1" id="KW-1015">Disulfide bond</keyword>
<dbReference type="InterPro" id="IPR008211">
    <property type="entry name" value="Laminin_N"/>
</dbReference>
<evidence type="ECO:0000256" key="1">
    <source>
        <dbReference type="ARBA" id="ARBA00023157"/>
    </source>
</evidence>
<name>A0A183ILK2_9BILA</name>
<gene>
    <name evidence="4" type="ORF">SBAD_LOCUS4498</name>
</gene>
<dbReference type="PROSITE" id="PS51117">
    <property type="entry name" value="LAMININ_NTER"/>
    <property type="match status" value="1"/>
</dbReference>
<dbReference type="AlphaFoldDB" id="A0A183ILK2"/>
<evidence type="ECO:0000313" key="6">
    <source>
        <dbReference type="WBParaSite" id="SBAD_0000468901-mRNA-1"/>
    </source>
</evidence>
<organism evidence="6">
    <name type="scientific">Soboliphyme baturini</name>
    <dbReference type="NCBI Taxonomy" id="241478"/>
    <lineage>
        <taxon>Eukaryota</taxon>
        <taxon>Metazoa</taxon>
        <taxon>Ecdysozoa</taxon>
        <taxon>Nematoda</taxon>
        <taxon>Enoplea</taxon>
        <taxon>Dorylaimia</taxon>
        <taxon>Dioctophymatida</taxon>
        <taxon>Dioctophymatoidea</taxon>
        <taxon>Soboliphymatidae</taxon>
        <taxon>Soboliphyme</taxon>
    </lineage>
</organism>
<keyword evidence="5" id="KW-1185">Reference proteome</keyword>
<dbReference type="EMBL" id="UZAM01008355">
    <property type="protein sequence ID" value="VDP04556.1"/>
    <property type="molecule type" value="Genomic_DNA"/>
</dbReference>
<dbReference type="Proteomes" id="UP000270296">
    <property type="component" value="Unassembled WGS sequence"/>
</dbReference>
<proteinExistence type="predicted"/>
<dbReference type="WBParaSite" id="SBAD_0000468901-mRNA-1">
    <property type="protein sequence ID" value="SBAD_0000468901-mRNA-1"/>
    <property type="gene ID" value="SBAD_0000468901"/>
</dbReference>
<accession>A0A183ILK2</accession>
<dbReference type="OrthoDB" id="430826at2759"/>
<dbReference type="SMART" id="SM00136">
    <property type="entry name" value="LamNT"/>
    <property type="match status" value="1"/>
</dbReference>
<dbReference type="GO" id="GO:0007411">
    <property type="term" value="P:axon guidance"/>
    <property type="evidence" value="ECO:0007669"/>
    <property type="project" value="TreeGrafter"/>
</dbReference>
<dbReference type="GO" id="GO:0009887">
    <property type="term" value="P:animal organ morphogenesis"/>
    <property type="evidence" value="ECO:0007669"/>
    <property type="project" value="TreeGrafter"/>
</dbReference>
<keyword evidence="2" id="KW-0424">Laminin EGF-like domain</keyword>
<dbReference type="PANTHER" id="PTHR10574">
    <property type="entry name" value="NETRIN/LAMININ-RELATED"/>
    <property type="match status" value="1"/>
</dbReference>
<evidence type="ECO:0000259" key="3">
    <source>
        <dbReference type="PROSITE" id="PS51117"/>
    </source>
</evidence>
<dbReference type="InterPro" id="IPR050440">
    <property type="entry name" value="Laminin/Netrin_ECM"/>
</dbReference>
<evidence type="ECO:0000256" key="2">
    <source>
        <dbReference type="ARBA" id="ARBA00023292"/>
    </source>
</evidence>
<sequence length="168" mass="18795">MKRTKRRSECYDENGAPQRCVPEFVNAAFNRVVEVTNTCGVTRPTEYCVQTGHSGMTKLCDVCDARVPSLSHPSAYLTDFSNPQNETWWQSETMAEGVQYPNSVNLTLRLVVDGRRGRMEDGGGVCRHSIIAAYSHHCYRVEPRLASPRLASSRRVSLPLMCGRASCH</sequence>
<dbReference type="GO" id="GO:0005604">
    <property type="term" value="C:basement membrane"/>
    <property type="evidence" value="ECO:0007669"/>
    <property type="project" value="TreeGrafter"/>
</dbReference>